<dbReference type="Gene3D" id="2.60.40.1180">
    <property type="entry name" value="Golgi alpha-mannosidase II"/>
    <property type="match status" value="1"/>
</dbReference>
<sequence length="564" mass="64669">MEKIIIYQVFTRLFGNSKPTSVYNGSLQENGCGKMAGFTNQALQEIKKLGTTHIWYTGVIAHATQTDYTAYGIPRNHPSIVKGKAGSPYAIRDYYDVDPDLAVNVNQRMKEFETLIERTHANRLKVIIDFVPNHVSRQYQSLAKPRRVKDLGETDNPNIAFSPDNNFYYIPGQKLEGEIDLHNESMGDYYESPAKATGNNRFDAYPNRNDWYETVKLNYGTDYIHNTGNHFSPIPDTWHKMKDILLFWAGKGIDGFRCDMAEMVPCEFWGWAIPEVKAQYPNLIFIAEVYNPNEYRNYLFNGKFDYLYDKVGLYDTLRGITCGYSSATAITSCWQSVNDIQSHMLNFLENHDEQRIASDFFAGNPFKALPALIVSACMNTNPMMIYFGQELGEPGMDEEGFSGRDGRTTIFDYWSVNSLYRWSNNGRYNTHLLSPKEKELRKFYSRLLNLCNQEAALREGTFFDLMYVNQGGWQMNEHRQYAFLRKQENEVLLIAVNFDETPAQVSINLPAHAFEYLNMPEYESITATNLLDSQKETISFTANKPVAITLPAYGGKILKIKIGK</sequence>
<reference evidence="2" key="1">
    <citation type="submission" date="2022-12" db="EMBL/GenBank/DDBJ databases">
        <title>Phocaeicola acetigenes sp. nov., isolated feces from a healthy human.</title>
        <authorList>
            <person name="Do H."/>
            <person name="Ha Y.B."/>
            <person name="Kim J.-S."/>
            <person name="Suh M.K."/>
            <person name="Kim H.S."/>
            <person name="Lee J.-S."/>
        </authorList>
    </citation>
    <scope>NUCLEOTIDE SEQUENCE</scope>
    <source>
        <strain evidence="2">KGMB11183</strain>
    </source>
</reference>
<evidence type="ECO:0000259" key="1">
    <source>
        <dbReference type="SMART" id="SM00642"/>
    </source>
</evidence>
<dbReference type="Gene3D" id="3.20.20.80">
    <property type="entry name" value="Glycosidases"/>
    <property type="match status" value="2"/>
</dbReference>
<dbReference type="Pfam" id="PF00128">
    <property type="entry name" value="Alpha-amylase"/>
    <property type="match status" value="1"/>
</dbReference>
<dbReference type="SUPFAM" id="SSF51445">
    <property type="entry name" value="(Trans)glycosidases"/>
    <property type="match status" value="1"/>
</dbReference>
<keyword evidence="2" id="KW-0378">Hydrolase</keyword>
<accession>A0ABT4PH43</accession>
<feature type="domain" description="Glycosyl hydrolase family 13 catalytic" evidence="1">
    <location>
        <begin position="8"/>
        <end position="451"/>
    </location>
</feature>
<dbReference type="InterPro" id="IPR013780">
    <property type="entry name" value="Glyco_hydro_b"/>
</dbReference>
<dbReference type="SUPFAM" id="SSF51011">
    <property type="entry name" value="Glycosyl hydrolase domain"/>
    <property type="match status" value="1"/>
</dbReference>
<dbReference type="InterPro" id="IPR006048">
    <property type="entry name" value="A-amylase/branching_C"/>
</dbReference>
<dbReference type="InterPro" id="IPR006047">
    <property type="entry name" value="GH13_cat_dom"/>
</dbReference>
<dbReference type="CDD" id="cd11349">
    <property type="entry name" value="AmyAc_3"/>
    <property type="match status" value="1"/>
</dbReference>
<keyword evidence="3" id="KW-1185">Reference proteome</keyword>
<protein>
    <submittedName>
        <fullName evidence="2">Alpha-amylase family glycosyl hydrolase</fullName>
    </submittedName>
</protein>
<dbReference type="Pfam" id="PF02806">
    <property type="entry name" value="Alpha-amylase_C"/>
    <property type="match status" value="1"/>
</dbReference>
<dbReference type="SMART" id="SM00642">
    <property type="entry name" value="Aamy"/>
    <property type="match status" value="1"/>
</dbReference>
<organism evidence="2 3">
    <name type="scientific">Phocaeicola acetigenes</name>
    <dbReference type="NCBI Taxonomy" id="3016083"/>
    <lineage>
        <taxon>Bacteria</taxon>
        <taxon>Pseudomonadati</taxon>
        <taxon>Bacteroidota</taxon>
        <taxon>Bacteroidia</taxon>
        <taxon>Bacteroidales</taxon>
        <taxon>Bacteroidaceae</taxon>
        <taxon>Phocaeicola</taxon>
    </lineage>
</organism>
<dbReference type="EMBL" id="JAPZVM010000004">
    <property type="protein sequence ID" value="MCZ8372357.1"/>
    <property type="molecule type" value="Genomic_DNA"/>
</dbReference>
<comment type="caution">
    <text evidence="2">The sequence shown here is derived from an EMBL/GenBank/DDBJ whole genome shotgun (WGS) entry which is preliminary data.</text>
</comment>
<evidence type="ECO:0000313" key="2">
    <source>
        <dbReference type="EMBL" id="MCZ8372357.1"/>
    </source>
</evidence>
<dbReference type="PANTHER" id="PTHR10357:SF205">
    <property type="entry name" value="O-GLYCOSYL HYDROLASE FAMILY 13"/>
    <property type="match status" value="1"/>
</dbReference>
<evidence type="ECO:0000313" key="3">
    <source>
        <dbReference type="Proteomes" id="UP001141933"/>
    </source>
</evidence>
<proteinExistence type="predicted"/>
<gene>
    <name evidence="2" type="ORF">O6P32_06485</name>
</gene>
<name>A0ABT4PH43_9BACT</name>
<dbReference type="Proteomes" id="UP001141933">
    <property type="component" value="Unassembled WGS sequence"/>
</dbReference>
<dbReference type="GO" id="GO:0016787">
    <property type="term" value="F:hydrolase activity"/>
    <property type="evidence" value="ECO:0007669"/>
    <property type="project" value="UniProtKB-KW"/>
</dbReference>
<dbReference type="PANTHER" id="PTHR10357">
    <property type="entry name" value="ALPHA-AMYLASE FAMILY MEMBER"/>
    <property type="match status" value="1"/>
</dbReference>
<dbReference type="RefSeq" id="WP_269877551.1">
    <property type="nucleotide sequence ID" value="NZ_JAPZVM010000004.1"/>
</dbReference>
<dbReference type="InterPro" id="IPR017853">
    <property type="entry name" value="GH"/>
</dbReference>